<dbReference type="Proteomes" id="UP000594260">
    <property type="component" value="Unplaced"/>
</dbReference>
<evidence type="ECO:0000256" key="1">
    <source>
        <dbReference type="SAM" id="MobiDB-lite"/>
    </source>
</evidence>
<dbReference type="AlphaFoldDB" id="A0A7M7K4H0"/>
<keyword evidence="3" id="KW-1185">Reference proteome</keyword>
<feature type="region of interest" description="Disordered" evidence="1">
    <location>
        <begin position="376"/>
        <end position="428"/>
    </location>
</feature>
<dbReference type="KEGG" id="vde:111250129"/>
<accession>A0A7M7K4H0</accession>
<dbReference type="OrthoDB" id="10504536at2759"/>
<dbReference type="EnsemblMetazoa" id="XM_022804880">
    <property type="protein sequence ID" value="XP_022660615"/>
    <property type="gene ID" value="LOC111250129"/>
</dbReference>
<dbReference type="EnsemblMetazoa" id="XM_022804882">
    <property type="protein sequence ID" value="XP_022660617"/>
    <property type="gene ID" value="LOC111250129"/>
</dbReference>
<dbReference type="GeneID" id="111250129"/>
<reference evidence="2" key="1">
    <citation type="submission" date="2021-01" db="UniProtKB">
        <authorList>
            <consortium name="EnsemblMetazoa"/>
        </authorList>
    </citation>
    <scope>IDENTIFICATION</scope>
</reference>
<dbReference type="RefSeq" id="XP_022660615.1">
    <property type="nucleotide sequence ID" value="XM_022804880.1"/>
</dbReference>
<proteinExistence type="predicted"/>
<feature type="compositionally biased region" description="Basic and acidic residues" evidence="1">
    <location>
        <begin position="830"/>
        <end position="855"/>
    </location>
</feature>
<name>A0A7M7K4H0_VARDE</name>
<evidence type="ECO:0000313" key="2">
    <source>
        <dbReference type="EnsemblMetazoa" id="XP_022660617"/>
    </source>
</evidence>
<feature type="compositionally biased region" description="Polar residues" evidence="1">
    <location>
        <begin position="388"/>
        <end position="414"/>
    </location>
</feature>
<dbReference type="InParanoid" id="A0A7M7K4H0"/>
<evidence type="ECO:0000313" key="3">
    <source>
        <dbReference type="Proteomes" id="UP000594260"/>
    </source>
</evidence>
<sequence length="855" mass="95457">MSTVSPESALEGLTPEQSERVCEWLKLFSISKRDLAVWKSVRQKFVRSTTYKVPVETRVDEVCRDLFELKQFAQRIVSLLPRVTLEVVAKKTQGAFSVKEIAHWRNALAAIQLPFRFDTGSPQAELYALAKNVEESELNEAGPESSVNIGTAKITQLPHSSTSIRLVATSLPSQSWSPAAALDSKTIPQLGHCLSVTGATTSTKKIAPTGTQEVFYANPLSSSVMARNLRSSTKKLTMGNSPSKNVVAISSTGVQAKVVAVIDNRERSSALNDPMKRFAVKETTSLPNIISEDSVKTSTSKTSDESKRMIDDEGDAVCSSQASFAVAVNTSATSKSTKSFDTNKMDLDKDCQELILPEVVDSTTAGTRRTEVILEVSEDSSNDSSSNAKNTLKVNQSTNVNNVPVENSEATSAIDSEKNPQEKPLSRLEPFVGNPFTSTFPMLEYDLPIVEISPILRKYLLQFRVEPVEYIWWRKQRGDSIEWLTQPREVLDKADEFLTFITNLLEQISCPDKSAILSVAKAYGVQAHSLERWIHYRKLFNQDRTALKFSLFGESSLRKCTIEDRSILQLEKISRFKPPPKRRRVSFRVGRMQCSDQEVVERVMSFYMLSPAILDQLPLPENISVQESPEFLHLLPIEKLLYDLESIIINKCEVSQFQEMFPADAGRVCFGPALINRSGRLRSLYQLPLGDAVAAAVEDNSRLRSKEVTLPAYFDTAYDGAQPVVPVDATCALVNAIHTGSTNRDRQRVKTRAKIMDVLKKYGAVDFSDEVACDEEQEVTGLRQEFVVPFISRQETDAGDVESDEYYVYQEAEEQYYNEATPSVNVHASSNDDHSAADNEMYEIRVKQEPTENDE</sequence>
<protein>
    <submittedName>
        <fullName evidence="2">Uncharacterized protein</fullName>
    </submittedName>
</protein>
<organism evidence="2 3">
    <name type="scientific">Varroa destructor</name>
    <name type="common">Honeybee mite</name>
    <dbReference type="NCBI Taxonomy" id="109461"/>
    <lineage>
        <taxon>Eukaryota</taxon>
        <taxon>Metazoa</taxon>
        <taxon>Ecdysozoa</taxon>
        <taxon>Arthropoda</taxon>
        <taxon>Chelicerata</taxon>
        <taxon>Arachnida</taxon>
        <taxon>Acari</taxon>
        <taxon>Parasitiformes</taxon>
        <taxon>Mesostigmata</taxon>
        <taxon>Gamasina</taxon>
        <taxon>Dermanyssoidea</taxon>
        <taxon>Varroidae</taxon>
        <taxon>Varroa</taxon>
    </lineage>
</organism>
<feature type="compositionally biased region" description="Basic and acidic residues" evidence="1">
    <location>
        <begin position="415"/>
        <end position="426"/>
    </location>
</feature>
<dbReference type="RefSeq" id="XP_022660617.1">
    <property type="nucleotide sequence ID" value="XM_022804882.1"/>
</dbReference>
<feature type="region of interest" description="Disordered" evidence="1">
    <location>
        <begin position="824"/>
        <end position="855"/>
    </location>
</feature>